<gene>
    <name evidence="1" type="ORF">Ari01nite_22890</name>
</gene>
<keyword evidence="2" id="KW-1185">Reference proteome</keyword>
<dbReference type="EMBL" id="BOMV01000019">
    <property type="protein sequence ID" value="GIE94824.1"/>
    <property type="molecule type" value="Genomic_DNA"/>
</dbReference>
<dbReference type="AlphaFoldDB" id="A0A919MU01"/>
<dbReference type="Pfam" id="PF00756">
    <property type="entry name" value="Esterase"/>
    <property type="match status" value="1"/>
</dbReference>
<dbReference type="InterPro" id="IPR050583">
    <property type="entry name" value="Mycobacterial_A85_antigen"/>
</dbReference>
<sequence length="345" mass="38199">MERVAGAWCDGAAAWFRLPDQDQKLSGVRLLCAFLGFPEFRYAAGERRWELRVPRPDAARIEYKLELTHRDGRRETICDQGNPRRAPGGFGESSVLWCPDYREPDWLHLPPAGGDWRDLKLASAALRTELAVRVWSPATTTGHVLVVHDGPDYDKYAELGRYAAASVAAGRVPPFHLVLLPAGERFEWYSAAPAYNRALTSEILPRLAAELGTGEPVVAAGASLGGLATLAAQRHAPDRFAGLFLQSGSFFQPRFDSQESGFARYQRIIRFVAQVHRASHGPAVPVAMTCGTVEENLANNRSMAGALRGQGYEITFAENRDAHNWIGWRDALDPHLTNLLQRVWS</sequence>
<evidence type="ECO:0000313" key="2">
    <source>
        <dbReference type="Proteomes" id="UP000636960"/>
    </source>
</evidence>
<dbReference type="SUPFAM" id="SSF53474">
    <property type="entry name" value="alpha/beta-Hydrolases"/>
    <property type="match status" value="1"/>
</dbReference>
<dbReference type="PANTHER" id="PTHR48098:SF3">
    <property type="entry name" value="IRON(III) ENTEROBACTIN ESTERASE"/>
    <property type="match status" value="1"/>
</dbReference>
<accession>A0A919MU01</accession>
<evidence type="ECO:0000313" key="1">
    <source>
        <dbReference type="EMBL" id="GIE94824.1"/>
    </source>
</evidence>
<name>A0A919MU01_9ACTN</name>
<dbReference type="InterPro" id="IPR000801">
    <property type="entry name" value="Esterase-like"/>
</dbReference>
<protein>
    <recommendedName>
        <fullName evidence="3">Esterase</fullName>
    </recommendedName>
</protein>
<proteinExistence type="predicted"/>
<dbReference type="Proteomes" id="UP000636960">
    <property type="component" value="Unassembled WGS sequence"/>
</dbReference>
<dbReference type="PANTHER" id="PTHR48098">
    <property type="entry name" value="ENTEROCHELIN ESTERASE-RELATED"/>
    <property type="match status" value="1"/>
</dbReference>
<dbReference type="InterPro" id="IPR029058">
    <property type="entry name" value="AB_hydrolase_fold"/>
</dbReference>
<comment type="caution">
    <text evidence="1">The sequence shown here is derived from an EMBL/GenBank/DDBJ whole genome shotgun (WGS) entry which is preliminary data.</text>
</comment>
<evidence type="ECO:0008006" key="3">
    <source>
        <dbReference type="Google" id="ProtNLM"/>
    </source>
</evidence>
<organism evidence="1 2">
    <name type="scientific">Paractinoplanes rishiriensis</name>
    <dbReference type="NCBI Taxonomy" id="1050105"/>
    <lineage>
        <taxon>Bacteria</taxon>
        <taxon>Bacillati</taxon>
        <taxon>Actinomycetota</taxon>
        <taxon>Actinomycetes</taxon>
        <taxon>Micromonosporales</taxon>
        <taxon>Micromonosporaceae</taxon>
        <taxon>Paractinoplanes</taxon>
    </lineage>
</organism>
<dbReference type="Gene3D" id="3.40.50.1820">
    <property type="entry name" value="alpha/beta hydrolase"/>
    <property type="match status" value="1"/>
</dbReference>
<reference evidence="1" key="1">
    <citation type="submission" date="2021-01" db="EMBL/GenBank/DDBJ databases">
        <title>Whole genome shotgun sequence of Actinoplanes rishiriensis NBRC 108556.</title>
        <authorList>
            <person name="Komaki H."/>
            <person name="Tamura T."/>
        </authorList>
    </citation>
    <scope>NUCLEOTIDE SEQUENCE</scope>
    <source>
        <strain evidence="1">NBRC 108556</strain>
    </source>
</reference>